<evidence type="ECO:0000313" key="3">
    <source>
        <dbReference type="Proteomes" id="UP000680116"/>
    </source>
</evidence>
<organism evidence="2 3">
    <name type="scientific">Novilysobacter luteus</name>
    <dbReference type="NCBI Taxonomy" id="2822368"/>
    <lineage>
        <taxon>Bacteria</taxon>
        <taxon>Pseudomonadati</taxon>
        <taxon>Pseudomonadota</taxon>
        <taxon>Gammaproteobacteria</taxon>
        <taxon>Lysobacterales</taxon>
        <taxon>Lysobacteraceae</taxon>
        <taxon>Novilysobacter</taxon>
    </lineage>
</organism>
<dbReference type="Proteomes" id="UP000680116">
    <property type="component" value="Chromosome"/>
</dbReference>
<evidence type="ECO:0000256" key="1">
    <source>
        <dbReference type="SAM" id="SignalP"/>
    </source>
</evidence>
<dbReference type="RefSeq" id="WP_215220035.1">
    <property type="nucleotide sequence ID" value="NZ_OU015430.1"/>
</dbReference>
<feature type="signal peptide" evidence="1">
    <location>
        <begin position="1"/>
        <end position="20"/>
    </location>
</feature>
<reference evidence="2 3" key="1">
    <citation type="submission" date="2021-04" db="EMBL/GenBank/DDBJ databases">
        <authorList>
            <person name="Rodrigo-Torres L."/>
            <person name="Arahal R. D."/>
            <person name="Lucena T."/>
        </authorList>
    </citation>
    <scope>NUCLEOTIDE SEQUENCE [LARGE SCALE GENOMIC DNA]</scope>
    <source>
        <strain evidence="2 3">CECT 30171</strain>
    </source>
</reference>
<sequence length="138" mass="14602">MSTFRHLAVLALASVCAACATTGNTNSAAPAAQTAGDQEVHAEAIVGQPAPGSKFTQLTIGMDTQAVQQVMDRVPDRQHSYESGKRWIPFYFGNDARRMQVLYKGVGCLVFADGNAWGAGGGELIQIEHDASGACYQP</sequence>
<evidence type="ECO:0000313" key="2">
    <source>
        <dbReference type="EMBL" id="CAG4972001.1"/>
    </source>
</evidence>
<proteinExistence type="predicted"/>
<dbReference type="EMBL" id="OU015430">
    <property type="protein sequence ID" value="CAG4972001.1"/>
    <property type="molecule type" value="Genomic_DNA"/>
</dbReference>
<gene>
    <name evidence="2" type="ORF">LYB30171_01105</name>
</gene>
<keyword evidence="3" id="KW-1185">Reference proteome</keyword>
<protein>
    <submittedName>
        <fullName evidence="2">Uncharacterized protein</fullName>
    </submittedName>
</protein>
<feature type="chain" id="PRO_5046254975" evidence="1">
    <location>
        <begin position="21"/>
        <end position="138"/>
    </location>
</feature>
<name>A0ABN7R1G3_9GAMM</name>
<keyword evidence="1" id="KW-0732">Signal</keyword>
<accession>A0ABN7R1G3</accession>